<reference evidence="1" key="1">
    <citation type="submission" date="2014-09" db="EMBL/GenBank/DDBJ databases">
        <authorList>
            <person name="Magalhaes I.L.F."/>
            <person name="Oliveira U."/>
            <person name="Santos F.R."/>
            <person name="Vidigal T.H.D.A."/>
            <person name="Brescovit A.D."/>
            <person name="Santos A.J."/>
        </authorList>
    </citation>
    <scope>NUCLEOTIDE SEQUENCE</scope>
    <source>
        <tissue evidence="1">Shoot tissue taken approximately 20 cm above the soil surface</tissue>
    </source>
</reference>
<dbReference type="AlphaFoldDB" id="A0A0A9F0D4"/>
<dbReference type="EMBL" id="GBRH01192094">
    <property type="protein sequence ID" value="JAE05802.1"/>
    <property type="molecule type" value="Transcribed_RNA"/>
</dbReference>
<sequence>MLHFKRISSIGNCMAKGRFIKEGLQFLEYVRAYYLLPPFSLINHLMNPNHKFASNSLQHTDYG</sequence>
<name>A0A0A9F0D4_ARUDO</name>
<reference evidence="1" key="2">
    <citation type="journal article" date="2015" name="Data Brief">
        <title>Shoot transcriptome of the giant reed, Arundo donax.</title>
        <authorList>
            <person name="Barrero R.A."/>
            <person name="Guerrero F.D."/>
            <person name="Moolhuijzen P."/>
            <person name="Goolsby J.A."/>
            <person name="Tidwell J."/>
            <person name="Bellgard S.E."/>
            <person name="Bellgard M.I."/>
        </authorList>
    </citation>
    <scope>NUCLEOTIDE SEQUENCE</scope>
    <source>
        <tissue evidence="1">Shoot tissue taken approximately 20 cm above the soil surface</tissue>
    </source>
</reference>
<evidence type="ECO:0000313" key="1">
    <source>
        <dbReference type="EMBL" id="JAE05802.1"/>
    </source>
</evidence>
<organism evidence="1">
    <name type="scientific">Arundo donax</name>
    <name type="common">Giant reed</name>
    <name type="synonym">Donax arundinaceus</name>
    <dbReference type="NCBI Taxonomy" id="35708"/>
    <lineage>
        <taxon>Eukaryota</taxon>
        <taxon>Viridiplantae</taxon>
        <taxon>Streptophyta</taxon>
        <taxon>Embryophyta</taxon>
        <taxon>Tracheophyta</taxon>
        <taxon>Spermatophyta</taxon>
        <taxon>Magnoliopsida</taxon>
        <taxon>Liliopsida</taxon>
        <taxon>Poales</taxon>
        <taxon>Poaceae</taxon>
        <taxon>PACMAD clade</taxon>
        <taxon>Arundinoideae</taxon>
        <taxon>Arundineae</taxon>
        <taxon>Arundo</taxon>
    </lineage>
</organism>
<protein>
    <submittedName>
        <fullName evidence="1">Uncharacterized protein</fullName>
    </submittedName>
</protein>
<proteinExistence type="predicted"/>
<accession>A0A0A9F0D4</accession>